<dbReference type="Proteomes" id="UP001589683">
    <property type="component" value="Unassembled WGS sequence"/>
</dbReference>
<keyword evidence="2" id="KW-1185">Reference proteome</keyword>
<protein>
    <submittedName>
        <fullName evidence="1">Uncharacterized protein</fullName>
    </submittedName>
</protein>
<organism evidence="1 2">
    <name type="scientific">Pseudohalocynthiibacter aestuariivivens</name>
    <dbReference type="NCBI Taxonomy" id="1591409"/>
    <lineage>
        <taxon>Bacteria</taxon>
        <taxon>Pseudomonadati</taxon>
        <taxon>Pseudomonadota</taxon>
        <taxon>Alphaproteobacteria</taxon>
        <taxon>Rhodobacterales</taxon>
        <taxon>Paracoccaceae</taxon>
        <taxon>Pseudohalocynthiibacter</taxon>
    </lineage>
</organism>
<comment type="caution">
    <text evidence="1">The sequence shown here is derived from an EMBL/GenBank/DDBJ whole genome shotgun (WGS) entry which is preliminary data.</text>
</comment>
<dbReference type="EMBL" id="JBHMEA010000003">
    <property type="protein sequence ID" value="MFB9230194.1"/>
    <property type="molecule type" value="Genomic_DNA"/>
</dbReference>
<dbReference type="RefSeq" id="WP_213890538.1">
    <property type="nucleotide sequence ID" value="NZ_JAGFNU010000012.1"/>
</dbReference>
<gene>
    <name evidence="1" type="ORF">ACFFUT_00140</name>
</gene>
<reference evidence="1 2" key="1">
    <citation type="submission" date="2024-09" db="EMBL/GenBank/DDBJ databases">
        <authorList>
            <person name="Sun Q."/>
            <person name="Mori K."/>
        </authorList>
    </citation>
    <scope>NUCLEOTIDE SEQUENCE [LARGE SCALE GENOMIC DNA]</scope>
    <source>
        <strain evidence="1 2">CECT 8726</strain>
    </source>
</reference>
<proteinExistence type="predicted"/>
<evidence type="ECO:0000313" key="2">
    <source>
        <dbReference type="Proteomes" id="UP001589683"/>
    </source>
</evidence>
<sequence length="82" mass="9014">MESRLEVCTAHEEHAEGIRKVIYGAIRKVNATDYPPTEIGSLTEHSSTSRILETVFAKRWCVETPCPGDCLGEVPKVVRGGT</sequence>
<accession>A0ABV5J9Q9</accession>
<name>A0ABV5J9Q9_9RHOB</name>
<evidence type="ECO:0000313" key="1">
    <source>
        <dbReference type="EMBL" id="MFB9230194.1"/>
    </source>
</evidence>